<dbReference type="AlphaFoldDB" id="A0A9W4E879"/>
<dbReference type="SUPFAM" id="SSF50475">
    <property type="entry name" value="FMN-binding split barrel"/>
    <property type="match status" value="1"/>
</dbReference>
<dbReference type="InterPro" id="IPR019965">
    <property type="entry name" value="PPOX_F420-dep_Rv2061_put"/>
</dbReference>
<evidence type="ECO:0000313" key="4">
    <source>
        <dbReference type="EMBL" id="CAG7614859.1"/>
    </source>
</evidence>
<evidence type="ECO:0000313" key="5">
    <source>
        <dbReference type="Proteomes" id="UP001153328"/>
    </source>
</evidence>
<dbReference type="EMBL" id="CAJVAX010000003">
    <property type="protein sequence ID" value="CAG7614859.1"/>
    <property type="molecule type" value="Genomic_DNA"/>
</dbReference>
<gene>
    <name evidence="4" type="ORF">SBRY_110009</name>
</gene>
<accession>A0A9W4E879</accession>
<organism evidence="4 5">
    <name type="scientific">Actinacidiphila bryophytorum</name>
    <dbReference type="NCBI Taxonomy" id="1436133"/>
    <lineage>
        <taxon>Bacteria</taxon>
        <taxon>Bacillati</taxon>
        <taxon>Actinomycetota</taxon>
        <taxon>Actinomycetes</taxon>
        <taxon>Kitasatosporales</taxon>
        <taxon>Streptomycetaceae</taxon>
        <taxon>Actinacidiphila</taxon>
    </lineage>
</organism>
<feature type="compositionally biased region" description="Polar residues" evidence="2">
    <location>
        <begin position="7"/>
        <end position="22"/>
    </location>
</feature>
<keyword evidence="5" id="KW-1185">Reference proteome</keyword>
<dbReference type="PANTHER" id="PTHR35176">
    <property type="entry name" value="HEME OXYGENASE HI_0854-RELATED"/>
    <property type="match status" value="1"/>
</dbReference>
<dbReference type="PANTHER" id="PTHR35176:SF11">
    <property type="entry name" value="PYRIDOXAMINE 5'-PHOSPHATE OXIDASE FAMILY PROTEIN"/>
    <property type="match status" value="1"/>
</dbReference>
<reference evidence="4" key="1">
    <citation type="submission" date="2021-06" db="EMBL/GenBank/DDBJ databases">
        <authorList>
            <person name="Arsene-Ploetze F."/>
        </authorList>
    </citation>
    <scope>NUCLEOTIDE SEQUENCE</scope>
    <source>
        <strain evidence="4">SBRY1</strain>
    </source>
</reference>
<dbReference type="GO" id="GO:0070967">
    <property type="term" value="F:coenzyme F420 binding"/>
    <property type="evidence" value="ECO:0007669"/>
    <property type="project" value="TreeGrafter"/>
</dbReference>
<keyword evidence="1" id="KW-0560">Oxidoreductase</keyword>
<sequence length="147" mass="15670">MRCSSIGRVTSTPGSDAPDTSNALDALRRGKYVSVTTYRRSGEGVPTPVWYAVSDRELVFWTGAGTGKVKRIGNDARVQVAVCDVRGRIAPGAAAYDGTARVLDDAGKAATRRLLARKYLMVRLTDVARKLAGRSARPGQVAVAVTF</sequence>
<evidence type="ECO:0000259" key="3">
    <source>
        <dbReference type="Pfam" id="PF01243"/>
    </source>
</evidence>
<dbReference type="GO" id="GO:0005829">
    <property type="term" value="C:cytosol"/>
    <property type="evidence" value="ECO:0007669"/>
    <property type="project" value="TreeGrafter"/>
</dbReference>
<evidence type="ECO:0000256" key="2">
    <source>
        <dbReference type="SAM" id="MobiDB-lite"/>
    </source>
</evidence>
<dbReference type="InterPro" id="IPR012349">
    <property type="entry name" value="Split_barrel_FMN-bd"/>
</dbReference>
<dbReference type="InterPro" id="IPR052019">
    <property type="entry name" value="F420H2_bilvrd_red/Heme_oxyg"/>
</dbReference>
<feature type="region of interest" description="Disordered" evidence="2">
    <location>
        <begin position="1"/>
        <end position="22"/>
    </location>
</feature>
<dbReference type="GO" id="GO:0016627">
    <property type="term" value="F:oxidoreductase activity, acting on the CH-CH group of donors"/>
    <property type="evidence" value="ECO:0007669"/>
    <property type="project" value="TreeGrafter"/>
</dbReference>
<dbReference type="Proteomes" id="UP001153328">
    <property type="component" value="Unassembled WGS sequence"/>
</dbReference>
<protein>
    <submittedName>
        <fullName evidence="4">Putative_PNPOx domain-containing protein</fullName>
    </submittedName>
</protein>
<evidence type="ECO:0000256" key="1">
    <source>
        <dbReference type="ARBA" id="ARBA00023002"/>
    </source>
</evidence>
<dbReference type="Pfam" id="PF01243">
    <property type="entry name" value="PNPOx_N"/>
    <property type="match status" value="1"/>
</dbReference>
<proteinExistence type="predicted"/>
<dbReference type="NCBIfam" id="TIGR03666">
    <property type="entry name" value="Rv2061_F420"/>
    <property type="match status" value="1"/>
</dbReference>
<dbReference type="Gene3D" id="2.30.110.10">
    <property type="entry name" value="Electron Transport, Fmn-binding Protein, Chain A"/>
    <property type="match status" value="1"/>
</dbReference>
<feature type="domain" description="Pyridoxamine 5'-phosphate oxidase N-terminal" evidence="3">
    <location>
        <begin position="25"/>
        <end position="119"/>
    </location>
</feature>
<dbReference type="InterPro" id="IPR011576">
    <property type="entry name" value="Pyridox_Oxase_N"/>
</dbReference>
<comment type="caution">
    <text evidence="4">The sequence shown here is derived from an EMBL/GenBank/DDBJ whole genome shotgun (WGS) entry which is preliminary data.</text>
</comment>
<name>A0A9W4E879_9ACTN</name>